<evidence type="ECO:0000313" key="3">
    <source>
        <dbReference type="Proteomes" id="UP000813385"/>
    </source>
</evidence>
<evidence type="ECO:0000256" key="1">
    <source>
        <dbReference type="SAM" id="Coils"/>
    </source>
</evidence>
<gene>
    <name evidence="2" type="ORF">B0T11DRAFT_274934</name>
</gene>
<proteinExistence type="predicted"/>
<keyword evidence="1" id="KW-0175">Coiled coil</keyword>
<dbReference type="Proteomes" id="UP000813385">
    <property type="component" value="Unassembled WGS sequence"/>
</dbReference>
<reference evidence="2" key="1">
    <citation type="journal article" date="2021" name="Nat. Commun.">
        <title>Genetic determinants of endophytism in the Arabidopsis root mycobiome.</title>
        <authorList>
            <person name="Mesny F."/>
            <person name="Miyauchi S."/>
            <person name="Thiergart T."/>
            <person name="Pickel B."/>
            <person name="Atanasova L."/>
            <person name="Karlsson M."/>
            <person name="Huettel B."/>
            <person name="Barry K.W."/>
            <person name="Haridas S."/>
            <person name="Chen C."/>
            <person name="Bauer D."/>
            <person name="Andreopoulos W."/>
            <person name="Pangilinan J."/>
            <person name="LaButti K."/>
            <person name="Riley R."/>
            <person name="Lipzen A."/>
            <person name="Clum A."/>
            <person name="Drula E."/>
            <person name="Henrissat B."/>
            <person name="Kohler A."/>
            <person name="Grigoriev I.V."/>
            <person name="Martin F.M."/>
            <person name="Hacquard S."/>
        </authorList>
    </citation>
    <scope>NUCLEOTIDE SEQUENCE</scope>
    <source>
        <strain evidence="2">MPI-CAGE-AT-0016</strain>
    </source>
</reference>
<accession>A0A8K0TKH4</accession>
<feature type="coiled-coil region" evidence="1">
    <location>
        <begin position="346"/>
        <end position="380"/>
    </location>
</feature>
<sequence>MGDQAKEYLAGGEVGSPDQKRLYEFATQIGEAQMERPLVMQDDRIEGVNIPRPRYDHLSLPVDHPSWAEGLPAAGREPGLSFAEQYDISDEEGDPEDGRISPCTFRLLAEGCKRWDDQEEDRRVEIPANLPRTRPETPEDPYAGRIVPNRHIHNGHLQRDEQDGAWMSPAYSVESNPSLLYTAAPHQLNMRMPRWENQMYDRMDPESARVLHNLEIGGPPSHVSTHETAPTADSEREIYTANDLTVALNSPQSRPVYGHPAQLAQAAMNHGYQIVAHHTQQEAAIAAQNNASRQGLIGMELELRNVRLCVDHILLERKMKDKEREKQEHRLVRKNRRIIRQVSRHLRELRWQMEVSNERLAKEIREAERLQYEFHAAQARLQAEADRAGLPDVAAVKAEAGEEFIQLLGHLLDDAPANN</sequence>
<protein>
    <submittedName>
        <fullName evidence="2">Uncharacterized protein</fullName>
    </submittedName>
</protein>
<dbReference type="OrthoDB" id="4587086at2759"/>
<comment type="caution">
    <text evidence="2">The sequence shown here is derived from an EMBL/GenBank/DDBJ whole genome shotgun (WGS) entry which is preliminary data.</text>
</comment>
<evidence type="ECO:0000313" key="2">
    <source>
        <dbReference type="EMBL" id="KAH7367241.1"/>
    </source>
</evidence>
<name>A0A8K0TKH4_9PEZI</name>
<organism evidence="2 3">
    <name type="scientific">Plectosphaerella cucumerina</name>
    <dbReference type="NCBI Taxonomy" id="40658"/>
    <lineage>
        <taxon>Eukaryota</taxon>
        <taxon>Fungi</taxon>
        <taxon>Dikarya</taxon>
        <taxon>Ascomycota</taxon>
        <taxon>Pezizomycotina</taxon>
        <taxon>Sordariomycetes</taxon>
        <taxon>Hypocreomycetidae</taxon>
        <taxon>Glomerellales</taxon>
        <taxon>Plectosphaerellaceae</taxon>
        <taxon>Plectosphaerella</taxon>
    </lineage>
</organism>
<dbReference type="AlphaFoldDB" id="A0A8K0TKH4"/>
<keyword evidence="3" id="KW-1185">Reference proteome</keyword>
<dbReference type="EMBL" id="JAGPXD010000002">
    <property type="protein sequence ID" value="KAH7367241.1"/>
    <property type="molecule type" value="Genomic_DNA"/>
</dbReference>